<organism evidence="1 2">
    <name type="scientific">Alicyclobacillus ferrooxydans</name>
    <dbReference type="NCBI Taxonomy" id="471514"/>
    <lineage>
        <taxon>Bacteria</taxon>
        <taxon>Bacillati</taxon>
        <taxon>Bacillota</taxon>
        <taxon>Bacilli</taxon>
        <taxon>Bacillales</taxon>
        <taxon>Alicyclobacillaceae</taxon>
        <taxon>Alicyclobacillus</taxon>
    </lineage>
</organism>
<dbReference type="RefSeq" id="WP_054970216.1">
    <property type="nucleotide sequence ID" value="NZ_LJCO01000071.1"/>
</dbReference>
<dbReference type="Proteomes" id="UP000050482">
    <property type="component" value="Unassembled WGS sequence"/>
</dbReference>
<evidence type="ECO:0000313" key="2">
    <source>
        <dbReference type="Proteomes" id="UP000050482"/>
    </source>
</evidence>
<keyword evidence="2" id="KW-1185">Reference proteome</keyword>
<protein>
    <submittedName>
        <fullName evidence="1">Uncharacterized protein</fullName>
    </submittedName>
</protein>
<dbReference type="OrthoDB" id="2632408at2"/>
<dbReference type="PATRIC" id="fig|471514.4.peg.3505"/>
<gene>
    <name evidence="1" type="ORF">AN477_16190</name>
</gene>
<reference evidence="1 2" key="1">
    <citation type="submission" date="2015-09" db="EMBL/GenBank/DDBJ databases">
        <title>Draft genome sequence of Alicyclobacillus ferrooxydans DSM 22381.</title>
        <authorList>
            <person name="Hemp J."/>
        </authorList>
    </citation>
    <scope>NUCLEOTIDE SEQUENCE [LARGE SCALE GENOMIC DNA]</scope>
    <source>
        <strain evidence="1 2">TC-34</strain>
    </source>
</reference>
<comment type="caution">
    <text evidence="1">The sequence shown here is derived from an EMBL/GenBank/DDBJ whole genome shotgun (WGS) entry which is preliminary data.</text>
</comment>
<sequence>MSNQFYYEVGAFPVFLDEESGRWNVQTSTCSLGGCDICEEFETQEDAHSRAAQLAATKHELDRHACEDCYQEYVKDCW</sequence>
<proteinExistence type="predicted"/>
<name>A0A0P9CB32_9BACL</name>
<dbReference type="AlphaFoldDB" id="A0A0P9CB32"/>
<evidence type="ECO:0000313" key="1">
    <source>
        <dbReference type="EMBL" id="KPV42671.1"/>
    </source>
</evidence>
<dbReference type="STRING" id="471514.AN477_16190"/>
<accession>A0A0P9CB32</accession>
<dbReference type="EMBL" id="LJCO01000071">
    <property type="protein sequence ID" value="KPV42671.1"/>
    <property type="molecule type" value="Genomic_DNA"/>
</dbReference>